<name>A0A2R6X5Y6_MARPO</name>
<protein>
    <submittedName>
        <fullName evidence="2">Uncharacterized protein</fullName>
    </submittedName>
</protein>
<feature type="region of interest" description="Disordered" evidence="1">
    <location>
        <begin position="37"/>
        <end position="59"/>
    </location>
</feature>
<accession>A0A2R6X5Y6</accession>
<proteinExistence type="predicted"/>
<reference evidence="3" key="1">
    <citation type="journal article" date="2017" name="Cell">
        <title>Insights into land plant evolution garnered from the Marchantia polymorpha genome.</title>
        <authorList>
            <person name="Bowman J.L."/>
            <person name="Kohchi T."/>
            <person name="Yamato K.T."/>
            <person name="Jenkins J."/>
            <person name="Shu S."/>
            <person name="Ishizaki K."/>
            <person name="Yamaoka S."/>
            <person name="Nishihama R."/>
            <person name="Nakamura Y."/>
            <person name="Berger F."/>
            <person name="Adam C."/>
            <person name="Aki S.S."/>
            <person name="Althoff F."/>
            <person name="Araki T."/>
            <person name="Arteaga-Vazquez M.A."/>
            <person name="Balasubrmanian S."/>
            <person name="Barry K."/>
            <person name="Bauer D."/>
            <person name="Boehm C.R."/>
            <person name="Briginshaw L."/>
            <person name="Caballero-Perez J."/>
            <person name="Catarino B."/>
            <person name="Chen F."/>
            <person name="Chiyoda S."/>
            <person name="Chovatia M."/>
            <person name="Davies K.M."/>
            <person name="Delmans M."/>
            <person name="Demura T."/>
            <person name="Dierschke T."/>
            <person name="Dolan L."/>
            <person name="Dorantes-Acosta A.E."/>
            <person name="Eklund D.M."/>
            <person name="Florent S.N."/>
            <person name="Flores-Sandoval E."/>
            <person name="Fujiyama A."/>
            <person name="Fukuzawa H."/>
            <person name="Galik B."/>
            <person name="Grimanelli D."/>
            <person name="Grimwood J."/>
            <person name="Grossniklaus U."/>
            <person name="Hamada T."/>
            <person name="Haseloff J."/>
            <person name="Hetherington A.J."/>
            <person name="Higo A."/>
            <person name="Hirakawa Y."/>
            <person name="Hundley H.N."/>
            <person name="Ikeda Y."/>
            <person name="Inoue K."/>
            <person name="Inoue S.I."/>
            <person name="Ishida S."/>
            <person name="Jia Q."/>
            <person name="Kakita M."/>
            <person name="Kanazawa T."/>
            <person name="Kawai Y."/>
            <person name="Kawashima T."/>
            <person name="Kennedy M."/>
            <person name="Kinose K."/>
            <person name="Kinoshita T."/>
            <person name="Kohara Y."/>
            <person name="Koide E."/>
            <person name="Komatsu K."/>
            <person name="Kopischke S."/>
            <person name="Kubo M."/>
            <person name="Kyozuka J."/>
            <person name="Lagercrantz U."/>
            <person name="Lin S.S."/>
            <person name="Lindquist E."/>
            <person name="Lipzen A.M."/>
            <person name="Lu C.W."/>
            <person name="De Luna E."/>
            <person name="Martienssen R.A."/>
            <person name="Minamino N."/>
            <person name="Mizutani M."/>
            <person name="Mizutani M."/>
            <person name="Mochizuki N."/>
            <person name="Monte I."/>
            <person name="Mosher R."/>
            <person name="Nagasaki H."/>
            <person name="Nakagami H."/>
            <person name="Naramoto S."/>
            <person name="Nishitani K."/>
            <person name="Ohtani M."/>
            <person name="Okamoto T."/>
            <person name="Okumura M."/>
            <person name="Phillips J."/>
            <person name="Pollak B."/>
            <person name="Reinders A."/>
            <person name="Rovekamp M."/>
            <person name="Sano R."/>
            <person name="Sawa S."/>
            <person name="Schmid M.W."/>
            <person name="Shirakawa M."/>
            <person name="Solano R."/>
            <person name="Spunde A."/>
            <person name="Suetsugu N."/>
            <person name="Sugano S."/>
            <person name="Sugiyama A."/>
            <person name="Sun R."/>
            <person name="Suzuki Y."/>
            <person name="Takenaka M."/>
            <person name="Takezawa D."/>
            <person name="Tomogane H."/>
            <person name="Tsuzuki M."/>
            <person name="Ueda T."/>
            <person name="Umeda M."/>
            <person name="Ward J.M."/>
            <person name="Watanabe Y."/>
            <person name="Yazaki K."/>
            <person name="Yokoyama R."/>
            <person name="Yoshitake Y."/>
            <person name="Yotsui I."/>
            <person name="Zachgo S."/>
            <person name="Schmutz J."/>
        </authorList>
    </citation>
    <scope>NUCLEOTIDE SEQUENCE [LARGE SCALE GENOMIC DNA]</scope>
    <source>
        <strain evidence="3">Tak-1</strain>
    </source>
</reference>
<dbReference type="Gramene" id="Mp6g04180.1">
    <property type="protein sequence ID" value="Mp6g04180.1.cds1"/>
    <property type="gene ID" value="Mp6g04180"/>
</dbReference>
<keyword evidence="3" id="KW-1185">Reference proteome</keyword>
<dbReference type="AlphaFoldDB" id="A0A2R6X5Y6"/>
<evidence type="ECO:0000313" key="3">
    <source>
        <dbReference type="Proteomes" id="UP000244005"/>
    </source>
</evidence>
<sequence>MVTRSSYVTLKSLQCHMDEFGLDCCVSDARRRYLSSHHRRLDRSAETETETEGRSGAGLWRTNPSHLLTHSLTHSCGVLPPPQRNSRITPMQLLEMSKLCLPCPIWVKSVEEVFGKKQARSCSTHVHGREVQITACAKV</sequence>
<organism evidence="2 3">
    <name type="scientific">Marchantia polymorpha</name>
    <name type="common">Common liverwort</name>
    <name type="synonym">Marchantia aquatica</name>
    <dbReference type="NCBI Taxonomy" id="3197"/>
    <lineage>
        <taxon>Eukaryota</taxon>
        <taxon>Viridiplantae</taxon>
        <taxon>Streptophyta</taxon>
        <taxon>Embryophyta</taxon>
        <taxon>Marchantiophyta</taxon>
        <taxon>Marchantiopsida</taxon>
        <taxon>Marchantiidae</taxon>
        <taxon>Marchantiales</taxon>
        <taxon>Marchantiaceae</taxon>
        <taxon>Marchantia</taxon>
    </lineage>
</organism>
<dbReference type="Proteomes" id="UP000244005">
    <property type="component" value="Unassembled WGS sequence"/>
</dbReference>
<dbReference type="EMBL" id="KZ772706">
    <property type="protein sequence ID" value="PTQ41518.1"/>
    <property type="molecule type" value="Genomic_DNA"/>
</dbReference>
<evidence type="ECO:0000313" key="2">
    <source>
        <dbReference type="EMBL" id="PTQ41518.1"/>
    </source>
</evidence>
<evidence type="ECO:0000256" key="1">
    <source>
        <dbReference type="SAM" id="MobiDB-lite"/>
    </source>
</evidence>
<gene>
    <name evidence="2" type="ORF">MARPO_0034s0100</name>
</gene>